<evidence type="ECO:0000313" key="3">
    <source>
        <dbReference type="Proteomes" id="UP000321424"/>
    </source>
</evidence>
<evidence type="ECO:0000259" key="1">
    <source>
        <dbReference type="Pfam" id="PF13460"/>
    </source>
</evidence>
<dbReference type="AlphaFoldDB" id="A0A511M8W0"/>
<organism evidence="2 3">
    <name type="scientific">Nocardia ninae NBRC 108245</name>
    <dbReference type="NCBI Taxonomy" id="1210091"/>
    <lineage>
        <taxon>Bacteria</taxon>
        <taxon>Bacillati</taxon>
        <taxon>Actinomycetota</taxon>
        <taxon>Actinomycetes</taxon>
        <taxon>Mycobacteriales</taxon>
        <taxon>Nocardiaceae</taxon>
        <taxon>Nocardia</taxon>
    </lineage>
</organism>
<dbReference type="PANTHER" id="PTHR43162">
    <property type="match status" value="1"/>
</dbReference>
<dbReference type="InterPro" id="IPR036291">
    <property type="entry name" value="NAD(P)-bd_dom_sf"/>
</dbReference>
<dbReference type="Gene3D" id="3.40.50.720">
    <property type="entry name" value="NAD(P)-binding Rossmann-like Domain"/>
    <property type="match status" value="1"/>
</dbReference>
<dbReference type="RefSeq" id="WP_147128837.1">
    <property type="nucleotide sequence ID" value="NZ_BJXA01000004.1"/>
</dbReference>
<gene>
    <name evidence="2" type="ORF">NN4_10870</name>
</gene>
<dbReference type="Proteomes" id="UP000321424">
    <property type="component" value="Unassembled WGS sequence"/>
</dbReference>
<sequence>MILVTGGRGAVATNLLDLLRADDLAVRVGSAHPEQLRVPADVPTVACDLTDPTTFPAALADVTSVFLYAEGTTISEFVTAATEAGVEHIVLLSSSSVLDPDAATNPVAKSHLDAELGLADAPMTVSVLRPGAFAGNARGWAWAIKAGRPISLPYPNAYGDPIHELDIAEAAYTLLTEPGSRGGQYHLTGPETLTFTEQLGRVGQVIGRSIAIDHVTPEAWKQQMAEYIPGHFADGLLAYWRRCDGAPSPITDDVRTLTGRPARTFTSWLVENAALFTG</sequence>
<evidence type="ECO:0000313" key="2">
    <source>
        <dbReference type="EMBL" id="GEM36568.1"/>
    </source>
</evidence>
<reference evidence="2 3" key="1">
    <citation type="submission" date="2019-07" db="EMBL/GenBank/DDBJ databases">
        <title>Whole genome shotgun sequence of Nocardia ninae NBRC 108245.</title>
        <authorList>
            <person name="Hosoyama A."/>
            <person name="Uohara A."/>
            <person name="Ohji S."/>
            <person name="Ichikawa N."/>
        </authorList>
    </citation>
    <scope>NUCLEOTIDE SEQUENCE [LARGE SCALE GENOMIC DNA]</scope>
    <source>
        <strain evidence="2 3">NBRC 108245</strain>
    </source>
</reference>
<proteinExistence type="predicted"/>
<dbReference type="PANTHER" id="PTHR43162:SF1">
    <property type="entry name" value="PRESTALK A DIFFERENTIATION PROTEIN A"/>
    <property type="match status" value="1"/>
</dbReference>
<accession>A0A511M8W0</accession>
<name>A0A511M8W0_9NOCA</name>
<dbReference type="EMBL" id="BJXA01000004">
    <property type="protein sequence ID" value="GEM36568.1"/>
    <property type="molecule type" value="Genomic_DNA"/>
</dbReference>
<dbReference type="SUPFAM" id="SSF51735">
    <property type="entry name" value="NAD(P)-binding Rossmann-fold domains"/>
    <property type="match status" value="1"/>
</dbReference>
<dbReference type="InterPro" id="IPR051604">
    <property type="entry name" value="Ergot_Alk_Oxidoreductase"/>
</dbReference>
<protein>
    <submittedName>
        <fullName evidence="2">Nucleotide-diphosphate-sugar epimerase</fullName>
    </submittedName>
</protein>
<dbReference type="InterPro" id="IPR016040">
    <property type="entry name" value="NAD(P)-bd_dom"/>
</dbReference>
<feature type="domain" description="NAD(P)-binding" evidence="1">
    <location>
        <begin position="6"/>
        <end position="178"/>
    </location>
</feature>
<keyword evidence="3" id="KW-1185">Reference proteome</keyword>
<dbReference type="Pfam" id="PF13460">
    <property type="entry name" value="NAD_binding_10"/>
    <property type="match status" value="1"/>
</dbReference>
<comment type="caution">
    <text evidence="2">The sequence shown here is derived from an EMBL/GenBank/DDBJ whole genome shotgun (WGS) entry which is preliminary data.</text>
</comment>
<dbReference type="OrthoDB" id="3510772at2"/>